<proteinExistence type="predicted"/>
<organism evidence="1 2">
    <name type="scientific">Rhizodiscina lignyota</name>
    <dbReference type="NCBI Taxonomy" id="1504668"/>
    <lineage>
        <taxon>Eukaryota</taxon>
        <taxon>Fungi</taxon>
        <taxon>Dikarya</taxon>
        <taxon>Ascomycota</taxon>
        <taxon>Pezizomycotina</taxon>
        <taxon>Dothideomycetes</taxon>
        <taxon>Pleosporomycetidae</taxon>
        <taxon>Aulographales</taxon>
        <taxon>Rhizodiscinaceae</taxon>
        <taxon>Rhizodiscina</taxon>
    </lineage>
</organism>
<dbReference type="EMBL" id="ML978130">
    <property type="protein sequence ID" value="KAF2095969.1"/>
    <property type="molecule type" value="Genomic_DNA"/>
</dbReference>
<accession>A0A9P4I8K8</accession>
<evidence type="ECO:0000313" key="1">
    <source>
        <dbReference type="EMBL" id="KAF2095969.1"/>
    </source>
</evidence>
<comment type="caution">
    <text evidence="1">The sequence shown here is derived from an EMBL/GenBank/DDBJ whole genome shotgun (WGS) entry which is preliminary data.</text>
</comment>
<protein>
    <submittedName>
        <fullName evidence="1">Uncharacterized protein</fullName>
    </submittedName>
</protein>
<name>A0A9P4I8K8_9PEZI</name>
<gene>
    <name evidence="1" type="ORF">NA57DRAFT_78742</name>
</gene>
<dbReference type="AlphaFoldDB" id="A0A9P4I8K8"/>
<evidence type="ECO:0000313" key="2">
    <source>
        <dbReference type="Proteomes" id="UP000799772"/>
    </source>
</evidence>
<sequence length="91" mass="10198">MTLDDKTKALIGFEAARIRFTEEVLKENTPREDRTSDVRLAEIVKPIDAGADRSIVLEFTATQEYCNHVGWLHGGAAGAFYGMRILLEDIE</sequence>
<reference evidence="1" key="1">
    <citation type="journal article" date="2020" name="Stud. Mycol.">
        <title>101 Dothideomycetes genomes: a test case for predicting lifestyles and emergence of pathogens.</title>
        <authorList>
            <person name="Haridas S."/>
            <person name="Albert R."/>
            <person name="Binder M."/>
            <person name="Bloem J."/>
            <person name="Labutti K."/>
            <person name="Salamov A."/>
            <person name="Andreopoulos B."/>
            <person name="Baker S."/>
            <person name="Barry K."/>
            <person name="Bills G."/>
            <person name="Bluhm B."/>
            <person name="Cannon C."/>
            <person name="Castanera R."/>
            <person name="Culley D."/>
            <person name="Daum C."/>
            <person name="Ezra D."/>
            <person name="Gonzalez J."/>
            <person name="Henrissat B."/>
            <person name="Kuo A."/>
            <person name="Liang C."/>
            <person name="Lipzen A."/>
            <person name="Lutzoni F."/>
            <person name="Magnuson J."/>
            <person name="Mondo S."/>
            <person name="Nolan M."/>
            <person name="Ohm R."/>
            <person name="Pangilinan J."/>
            <person name="Park H.-J."/>
            <person name="Ramirez L."/>
            <person name="Alfaro M."/>
            <person name="Sun H."/>
            <person name="Tritt A."/>
            <person name="Yoshinaga Y."/>
            <person name="Zwiers L.-H."/>
            <person name="Turgeon B."/>
            <person name="Goodwin S."/>
            <person name="Spatafora J."/>
            <person name="Crous P."/>
            <person name="Grigoriev I."/>
        </authorList>
    </citation>
    <scope>NUCLEOTIDE SEQUENCE</scope>
    <source>
        <strain evidence="1">CBS 133067</strain>
    </source>
</reference>
<keyword evidence="2" id="KW-1185">Reference proteome</keyword>
<dbReference type="Proteomes" id="UP000799772">
    <property type="component" value="Unassembled WGS sequence"/>
</dbReference>